<dbReference type="InterPro" id="IPR029705">
    <property type="entry name" value="VPS35L"/>
</dbReference>
<evidence type="ECO:0000256" key="1">
    <source>
        <dbReference type="ARBA" id="ARBA00004177"/>
    </source>
</evidence>
<evidence type="ECO:0000256" key="3">
    <source>
        <dbReference type="ARBA" id="ARBA00022448"/>
    </source>
</evidence>
<comment type="similarity">
    <text evidence="2">Belongs to the VPS35L family.</text>
</comment>
<dbReference type="PANTHER" id="PTHR13673">
    <property type="entry name" value="ESOPHAGEAL CANCER ASSOCIATED PROTEIN"/>
    <property type="match status" value="1"/>
</dbReference>
<comment type="subcellular location">
    <subcellularLocation>
        <location evidence="1">Endosome</location>
    </subcellularLocation>
</comment>
<dbReference type="EMBL" id="GIFK01003656">
    <property type="protein sequence ID" value="NBJ61359.1"/>
    <property type="molecule type" value="Transcribed_RNA"/>
</dbReference>
<evidence type="ECO:0000256" key="4">
    <source>
        <dbReference type="ARBA" id="ARBA00022753"/>
    </source>
</evidence>
<evidence type="ECO:0000313" key="6">
    <source>
        <dbReference type="EMBL" id="NBJ61359.1"/>
    </source>
</evidence>
<dbReference type="GO" id="GO:0005768">
    <property type="term" value="C:endosome"/>
    <property type="evidence" value="ECO:0007669"/>
    <property type="project" value="UniProtKB-SubCell"/>
</dbReference>
<evidence type="ECO:0000256" key="5">
    <source>
        <dbReference type="ARBA" id="ARBA00022927"/>
    </source>
</evidence>
<protein>
    <submittedName>
        <fullName evidence="6">Putative membrane protein associated with esophageal cancer in s</fullName>
    </submittedName>
</protein>
<organism evidence="6">
    <name type="scientific">Phlebotomus kandelakii</name>
    <dbReference type="NCBI Taxonomy" id="1109342"/>
    <lineage>
        <taxon>Eukaryota</taxon>
        <taxon>Metazoa</taxon>
        <taxon>Ecdysozoa</taxon>
        <taxon>Arthropoda</taxon>
        <taxon>Hexapoda</taxon>
        <taxon>Insecta</taxon>
        <taxon>Pterygota</taxon>
        <taxon>Neoptera</taxon>
        <taxon>Endopterygota</taxon>
        <taxon>Diptera</taxon>
        <taxon>Nematocera</taxon>
        <taxon>Psychodoidea</taxon>
        <taxon>Psychodidae</taxon>
        <taxon>Phlebotomus</taxon>
        <taxon>Larroussius</taxon>
    </lineage>
</organism>
<keyword evidence="4" id="KW-0967">Endosome</keyword>
<keyword evidence="5" id="KW-0653">Protein transport</keyword>
<proteinExistence type="inferred from homology"/>
<keyword evidence="3" id="KW-0813">Transport</keyword>
<dbReference type="GO" id="GO:0032456">
    <property type="term" value="P:endocytic recycling"/>
    <property type="evidence" value="ECO:0007669"/>
    <property type="project" value="InterPro"/>
</dbReference>
<dbReference type="PANTHER" id="PTHR13673:SF0">
    <property type="entry name" value="VPS35 ENDOSOMAL PROTEIN-SORTING FACTOR-LIKE"/>
    <property type="match status" value="1"/>
</dbReference>
<name>A0A6B2ED98_9DIPT</name>
<sequence>MTTDWHCIEKVPLEVKALTGVDSTEVHPLKLMTVTVLESKGTRKQKPSGGSAMGILDPLSQAFDGSDPLSQFARQASLEVDPLTQLAAEYEMSAGGGKITDSPLEEAIEPWSSRRSAILSKYTTAERLSIVTSFVSGSESIKAQTTMTEKVKHRLEQLDDFADGSYHMQDVTQQEYVSRIEQLNQELVQAWNNDHRVTALKIAIQCSKLLADTSVMQFYPSQFVLITDILDIFGKLVYERLKVKAGYIRPGSTNPTALPDNFTPDMVPEMAKETCLNWFYKIASIRELLPRFYVEAAILKCYSFLTSSEFNLALLRLTRIIRGIGDPLVSIYARCYLCRVGMTVTSDREYIRENLTDLFTVYHTMFSPRLRSELTRQRLEMPTYLSLYIPALDWIMQGMAVHTPDTVLDEILDRCLSQKNNGLLLNSVMTSFSCNFIARRATKLLFAIGDNSSTEGFPQAQLLRALGSCLVMATTVPEERQQVWVEAMKLIGEIKTPGQFILAMESWAELTSSTYNLSHVAAILEDLLTHMGQNRVFEQHYPELQAVVDRIVCNCKDLEGLLTLENFMPVLDLFQKDSVKLDVCRNIMMVYRDKIEAKTNDPVTTNALMYICRVLNDSVNSLTMEDERRQIGSLISHMIKQVDFGREFERQLAFYVDARAAFVNLDTVYATLIHCVNSLAMETRRMIRGQHSRKTAAFVRACAAYCFITIPSIVSVATRMDLYVVSGSVALQNLCLGQADSCFEAAIELIPELPAIVEVDGKVKSTETYLMSYVGSLLSTLIIVPDSPDRGVLFLLRLLLEKLKVYQFDEIHSQCEATLVTIHLSILDMLSTAAQDVYPYHIPGIVSNDELYGSDPKFIAEVDGLCSKIADQILISLKILADKGQLKVQSNLALELFTRIVRCTDITRDKQFTLAVNLWNLVTRNKALEDRKPLLGVLAVVEQTRRAHGNTVLGKRLEELVMRMRNKL</sequence>
<evidence type="ECO:0000256" key="2">
    <source>
        <dbReference type="ARBA" id="ARBA00010704"/>
    </source>
</evidence>
<accession>A0A6B2ED98</accession>
<dbReference type="AlphaFoldDB" id="A0A6B2ED98"/>
<dbReference type="GO" id="GO:0015031">
    <property type="term" value="P:protein transport"/>
    <property type="evidence" value="ECO:0007669"/>
    <property type="project" value="UniProtKB-KW"/>
</dbReference>
<reference evidence="6" key="1">
    <citation type="submission" date="2019-10" db="EMBL/GenBank/DDBJ databases">
        <title>Short sand fly seasons in Tbilisi, Georgia, hinder development of host immunity to saliva of the visceral leishmaniasis vector Phlebotomus kandelakii.</title>
        <authorList>
            <person name="Oliveira F."/>
            <person name="Giorgobiani E."/>
            <person name="Guimaraes-Costa A.B."/>
            <person name="Abdeladhim M."/>
            <person name="Oristian J."/>
            <person name="Tskhvaradze L."/>
            <person name="Tsertsvadze N."/>
            <person name="Zakalashvili M."/>
            <person name="Valenzuela J.G."/>
            <person name="Kamhawi S."/>
        </authorList>
    </citation>
    <scope>NUCLEOTIDE SEQUENCE</scope>
    <source>
        <strain evidence="6">Wild-capture in Tbilisi</strain>
        <tissue evidence="6">Salivary glands</tissue>
    </source>
</reference>